<organism evidence="2 3">
    <name type="scientific">Breznakia pachnodae</name>
    <dbReference type="NCBI Taxonomy" id="265178"/>
    <lineage>
        <taxon>Bacteria</taxon>
        <taxon>Bacillati</taxon>
        <taxon>Bacillota</taxon>
        <taxon>Erysipelotrichia</taxon>
        <taxon>Erysipelotrichales</taxon>
        <taxon>Erysipelotrichaceae</taxon>
        <taxon>Breznakia</taxon>
    </lineage>
</organism>
<keyword evidence="3" id="KW-1185">Reference proteome</keyword>
<dbReference type="Gene3D" id="3.30.2310.20">
    <property type="entry name" value="RelE-like"/>
    <property type="match status" value="1"/>
</dbReference>
<dbReference type="NCBIfam" id="TIGR02385">
    <property type="entry name" value="RelE_StbE"/>
    <property type="match status" value="1"/>
</dbReference>
<dbReference type="EMBL" id="JAUSUR010000007">
    <property type="protein sequence ID" value="MDQ0362672.1"/>
    <property type="molecule type" value="Genomic_DNA"/>
</dbReference>
<dbReference type="InterPro" id="IPR007712">
    <property type="entry name" value="RelE/ParE_toxin"/>
</dbReference>
<dbReference type="RefSeq" id="WP_307410509.1">
    <property type="nucleotide sequence ID" value="NZ_JAUSUR010000007.1"/>
</dbReference>
<gene>
    <name evidence="2" type="ORF">J2S15_003426</name>
</gene>
<dbReference type="InterPro" id="IPR035093">
    <property type="entry name" value="RelE/ParE_toxin_dom_sf"/>
</dbReference>
<evidence type="ECO:0000313" key="2">
    <source>
        <dbReference type="EMBL" id="MDQ0362672.1"/>
    </source>
</evidence>
<dbReference type="SUPFAM" id="SSF143011">
    <property type="entry name" value="RelE-like"/>
    <property type="match status" value="1"/>
</dbReference>
<sequence>MDKYSLKIMPKAYRDLDELYTYIAIHIGAEDLADNLINEIEKAIFTLDFMPNRYEERLIGNYGGKGYRQFFIKNYVIVYRVVEEKKNVLIVTIRYKTSDF</sequence>
<dbReference type="Pfam" id="PF05016">
    <property type="entry name" value="ParE_toxin"/>
    <property type="match status" value="1"/>
</dbReference>
<accession>A0ABU0E6Y5</accession>
<comment type="caution">
    <text evidence="2">The sequence shown here is derived from an EMBL/GenBank/DDBJ whole genome shotgun (WGS) entry which is preliminary data.</text>
</comment>
<proteinExistence type="predicted"/>
<protein>
    <submittedName>
        <fullName evidence="2">Addiction module RelE/StbE family toxin</fullName>
    </submittedName>
</protein>
<evidence type="ECO:0000313" key="3">
    <source>
        <dbReference type="Proteomes" id="UP001230220"/>
    </source>
</evidence>
<evidence type="ECO:0000256" key="1">
    <source>
        <dbReference type="ARBA" id="ARBA00022649"/>
    </source>
</evidence>
<keyword evidence="1" id="KW-1277">Toxin-antitoxin system</keyword>
<reference evidence="2 3" key="1">
    <citation type="submission" date="2023-07" db="EMBL/GenBank/DDBJ databases">
        <title>Genomic Encyclopedia of Type Strains, Phase IV (KMG-IV): sequencing the most valuable type-strain genomes for metagenomic binning, comparative biology and taxonomic classification.</title>
        <authorList>
            <person name="Goeker M."/>
        </authorList>
    </citation>
    <scope>NUCLEOTIDE SEQUENCE [LARGE SCALE GENOMIC DNA]</scope>
    <source>
        <strain evidence="2 3">DSM 16784</strain>
    </source>
</reference>
<name>A0ABU0E6Y5_9FIRM</name>
<dbReference type="Proteomes" id="UP001230220">
    <property type="component" value="Unassembled WGS sequence"/>
</dbReference>